<dbReference type="PANTHER" id="PTHR36223:SF1">
    <property type="entry name" value="TRANSCRIPTION ELONGATION FACTOR EAF N-TERMINAL DOMAIN-CONTAINING PROTEIN"/>
    <property type="match status" value="1"/>
</dbReference>
<feature type="compositionally biased region" description="Basic and acidic residues" evidence="1">
    <location>
        <begin position="264"/>
        <end position="274"/>
    </location>
</feature>
<feature type="domain" description="DUF7918" evidence="2">
    <location>
        <begin position="9"/>
        <end position="243"/>
    </location>
</feature>
<dbReference type="OrthoDB" id="3560230at2759"/>
<reference evidence="3 4" key="1">
    <citation type="submission" date="2016-03" db="EMBL/GenBank/DDBJ databases">
        <authorList>
            <person name="Ploux O."/>
        </authorList>
    </citation>
    <scope>NUCLEOTIDE SEQUENCE [LARGE SCALE GENOMIC DNA]</scope>
    <source>
        <strain evidence="3 4">UAMH 11012</strain>
    </source>
</reference>
<dbReference type="Pfam" id="PF25534">
    <property type="entry name" value="DUF7918"/>
    <property type="match status" value="1"/>
</dbReference>
<proteinExistence type="predicted"/>
<gene>
    <name evidence="3" type="ORF">PAC_12914</name>
</gene>
<evidence type="ECO:0000256" key="1">
    <source>
        <dbReference type="SAM" id="MobiDB-lite"/>
    </source>
</evidence>
<dbReference type="PANTHER" id="PTHR36223">
    <property type="entry name" value="BETA-LACTAMASE-TYPE TRANSPEPTIDASE FOLD DOMAIN CONTAINING PROTEIN"/>
    <property type="match status" value="1"/>
</dbReference>
<dbReference type="STRING" id="576137.A0A1L7XDH6"/>
<dbReference type="Proteomes" id="UP000184330">
    <property type="component" value="Unassembled WGS sequence"/>
</dbReference>
<evidence type="ECO:0000313" key="3">
    <source>
        <dbReference type="EMBL" id="CZR63017.1"/>
    </source>
</evidence>
<protein>
    <recommendedName>
        <fullName evidence="2">DUF7918 domain-containing protein</fullName>
    </recommendedName>
</protein>
<feature type="region of interest" description="Disordered" evidence="1">
    <location>
        <begin position="243"/>
        <end position="315"/>
    </location>
</feature>
<evidence type="ECO:0000313" key="4">
    <source>
        <dbReference type="Proteomes" id="UP000184330"/>
    </source>
</evidence>
<dbReference type="AlphaFoldDB" id="A0A1L7XDH6"/>
<evidence type="ECO:0000259" key="2">
    <source>
        <dbReference type="Pfam" id="PF25534"/>
    </source>
</evidence>
<feature type="compositionally biased region" description="Acidic residues" evidence="1">
    <location>
        <begin position="246"/>
        <end position="263"/>
    </location>
</feature>
<sequence length="315" mass="36042">MAVHPDLPGVEIVVCVDGVALEEFEDTEGDESISRQREEDDTTLTVSKYIKSVADQEFGIKYTLQDPFKMDCPILGVTVFLDGKKIIQMLAMKTDYQRMGRKSRLVDRLEDVNEDGEIMFRTIRFSKVETTLDDHAYSRVEKDQERMRNVGCIDVEIWRKEGQRRSSRVPDKIKEDLQTGAVHEKALKGEPKYHGISLGDARPLQTPTEKWKAQELDKYPIACFTFKYRSELALKELLIIERTPEPEESTPEAAEPIDLDQLDAEQKRKVEEFARSLLSGSSQATRIKRERDEGPFGSSKKPRPGEKITIDLTDD</sequence>
<accession>A0A1L7XDH6</accession>
<name>A0A1L7XDH6_9HELO</name>
<keyword evidence="4" id="KW-1185">Reference proteome</keyword>
<dbReference type="EMBL" id="FJOG01000022">
    <property type="protein sequence ID" value="CZR63017.1"/>
    <property type="molecule type" value="Genomic_DNA"/>
</dbReference>
<dbReference type="InterPro" id="IPR057678">
    <property type="entry name" value="DUF7918"/>
</dbReference>
<organism evidence="3 4">
    <name type="scientific">Phialocephala subalpina</name>
    <dbReference type="NCBI Taxonomy" id="576137"/>
    <lineage>
        <taxon>Eukaryota</taxon>
        <taxon>Fungi</taxon>
        <taxon>Dikarya</taxon>
        <taxon>Ascomycota</taxon>
        <taxon>Pezizomycotina</taxon>
        <taxon>Leotiomycetes</taxon>
        <taxon>Helotiales</taxon>
        <taxon>Mollisiaceae</taxon>
        <taxon>Phialocephala</taxon>
        <taxon>Phialocephala fortinii species complex</taxon>
    </lineage>
</organism>